<evidence type="ECO:0000256" key="2">
    <source>
        <dbReference type="ARBA" id="ARBA00004613"/>
    </source>
</evidence>
<dbReference type="AlphaFoldDB" id="A0A433QW58"/>
<proteinExistence type="predicted"/>
<dbReference type="Proteomes" id="UP000274822">
    <property type="component" value="Unassembled WGS sequence"/>
</dbReference>
<sequence length="174" mass="19713">FSFCIKLTQNGPLRNLFPIVTRFQPTHKEGTFPRYAETLGIIQRTTAIFRIIFTLCSKNKHLSFTPYARLSDQRSPGTHNRPKMGDIITVMCLVHGDLPEHAFPIDIKRTKLVGHLKDKIKKKKSPHFKHIAANELTVWCVSIPIDDATALANVVLGNDKKKAIQKLFPEEDIG</sequence>
<reference evidence="5 6" key="1">
    <citation type="journal article" date="2018" name="New Phytol.">
        <title>Phylogenomics of Endogonaceae and evolution of mycorrhizas within Mucoromycota.</title>
        <authorList>
            <person name="Chang Y."/>
            <person name="Desiro A."/>
            <person name="Na H."/>
            <person name="Sandor L."/>
            <person name="Lipzen A."/>
            <person name="Clum A."/>
            <person name="Barry K."/>
            <person name="Grigoriev I.V."/>
            <person name="Martin F.M."/>
            <person name="Stajich J.E."/>
            <person name="Smith M.E."/>
            <person name="Bonito G."/>
            <person name="Spatafora J.W."/>
        </authorList>
    </citation>
    <scope>NUCLEOTIDE SEQUENCE [LARGE SCALE GENOMIC DNA]</scope>
    <source>
        <strain evidence="5 6">AD002</strain>
    </source>
</reference>
<accession>A0A433QW58</accession>
<evidence type="ECO:0000313" key="5">
    <source>
        <dbReference type="EMBL" id="RUS33947.1"/>
    </source>
</evidence>
<dbReference type="GO" id="GO:0005576">
    <property type="term" value="C:extracellular region"/>
    <property type="evidence" value="ECO:0007669"/>
    <property type="project" value="UniProtKB-SubCell"/>
</dbReference>
<name>A0A433QW58_9FUNG</name>
<feature type="non-terminal residue" evidence="5">
    <location>
        <position position="1"/>
    </location>
</feature>
<dbReference type="EMBL" id="RBNJ01000825">
    <property type="protein sequence ID" value="RUS33947.1"/>
    <property type="molecule type" value="Genomic_DNA"/>
</dbReference>
<organism evidence="5 6">
    <name type="scientific">Jimgerdemannia flammicorona</name>
    <dbReference type="NCBI Taxonomy" id="994334"/>
    <lineage>
        <taxon>Eukaryota</taxon>
        <taxon>Fungi</taxon>
        <taxon>Fungi incertae sedis</taxon>
        <taxon>Mucoromycota</taxon>
        <taxon>Mucoromycotina</taxon>
        <taxon>Endogonomycetes</taxon>
        <taxon>Endogonales</taxon>
        <taxon>Endogonaceae</taxon>
        <taxon>Jimgerdemannia</taxon>
    </lineage>
</organism>
<evidence type="ECO:0000256" key="1">
    <source>
        <dbReference type="ARBA" id="ARBA00004340"/>
    </source>
</evidence>
<dbReference type="Pfam" id="PF20147">
    <property type="entry name" value="Crinkler"/>
    <property type="match status" value="1"/>
</dbReference>
<comment type="subcellular location">
    <subcellularLocation>
        <location evidence="1">Host cell</location>
    </subcellularLocation>
    <subcellularLocation>
        <location evidence="2">Secreted</location>
    </subcellularLocation>
</comment>
<feature type="domain" description="Crinkler effector protein N-terminal" evidence="4">
    <location>
        <begin position="88"/>
        <end position="170"/>
    </location>
</feature>
<evidence type="ECO:0000259" key="4">
    <source>
        <dbReference type="Pfam" id="PF20147"/>
    </source>
</evidence>
<dbReference type="InterPro" id="IPR045379">
    <property type="entry name" value="Crinkler_N"/>
</dbReference>
<protein>
    <recommendedName>
        <fullName evidence="4">Crinkler effector protein N-terminal domain-containing protein</fullName>
    </recommendedName>
</protein>
<gene>
    <name evidence="5" type="ORF">BC938DRAFT_483142</name>
</gene>
<evidence type="ECO:0000256" key="3">
    <source>
        <dbReference type="ARBA" id="ARBA00022525"/>
    </source>
</evidence>
<dbReference type="GO" id="GO:0043657">
    <property type="term" value="C:host cell"/>
    <property type="evidence" value="ECO:0007669"/>
    <property type="project" value="UniProtKB-SubCell"/>
</dbReference>
<keyword evidence="6" id="KW-1185">Reference proteome</keyword>
<keyword evidence="3" id="KW-0964">Secreted</keyword>
<feature type="non-terminal residue" evidence="5">
    <location>
        <position position="174"/>
    </location>
</feature>
<comment type="caution">
    <text evidence="5">The sequence shown here is derived from an EMBL/GenBank/DDBJ whole genome shotgun (WGS) entry which is preliminary data.</text>
</comment>
<evidence type="ECO:0000313" key="6">
    <source>
        <dbReference type="Proteomes" id="UP000274822"/>
    </source>
</evidence>